<dbReference type="GO" id="GO:0016787">
    <property type="term" value="F:hydrolase activity"/>
    <property type="evidence" value="ECO:0007669"/>
    <property type="project" value="UniProtKB-KW"/>
</dbReference>
<sequence>MQWLGHASFYLETPAGVRLVTDPYGPQVSPAAPVVTADVVTISHEHFDHNYLDNIKGHPVIWRGLTPEGDWAQVDVTFKDVHAYTVPTYHDDAAGAKRGKNAIFVLEVGDLRLAHLGDLGHVLNDGQVRQIGRVDVLMIPVGGYFTIDAGQAWQVVEALKPRVVLPMHYLVAGMQGFPIAGVDEFTAGRANVRRFGEGKIDLRPESLPQVTEVWVLAASQPRV</sequence>
<evidence type="ECO:0000313" key="1">
    <source>
        <dbReference type="EMBL" id="KYH32718.1"/>
    </source>
</evidence>
<dbReference type="Proteomes" id="UP000075670">
    <property type="component" value="Unassembled WGS sequence"/>
</dbReference>
<dbReference type="AlphaFoldDB" id="A0A151AYK0"/>
<accession>A0A151AYK0</accession>
<organism evidence="1 2">
    <name type="scientific">Moorella mulderi DSM 14980</name>
    <dbReference type="NCBI Taxonomy" id="1122241"/>
    <lineage>
        <taxon>Bacteria</taxon>
        <taxon>Bacillati</taxon>
        <taxon>Bacillota</taxon>
        <taxon>Clostridia</taxon>
        <taxon>Neomoorellales</taxon>
        <taxon>Neomoorellaceae</taxon>
        <taxon>Neomoorella</taxon>
    </lineage>
</organism>
<dbReference type="PANTHER" id="PTHR39189:SF1">
    <property type="entry name" value="UPF0173 METAL-DEPENDENT HYDROLASE YTKL"/>
    <property type="match status" value="1"/>
</dbReference>
<keyword evidence="1" id="KW-0378">Hydrolase</keyword>
<dbReference type="PATRIC" id="fig|1122241.3.peg.1387"/>
<dbReference type="OrthoDB" id="9789133at2"/>
<keyword evidence="2" id="KW-1185">Reference proteome</keyword>
<protein>
    <submittedName>
        <fullName evidence="1">Metal-dependent hydrolase</fullName>
    </submittedName>
</protein>
<dbReference type="PANTHER" id="PTHR39189">
    <property type="entry name" value="UPF0173 METAL-DEPENDENT HYDROLASE YTKL"/>
    <property type="match status" value="1"/>
</dbReference>
<evidence type="ECO:0000313" key="2">
    <source>
        <dbReference type="Proteomes" id="UP000075670"/>
    </source>
</evidence>
<dbReference type="RefSeq" id="WP_062283055.1">
    <property type="nucleotide sequence ID" value="NZ_LTBC01000003.1"/>
</dbReference>
<dbReference type="Pfam" id="PF13483">
    <property type="entry name" value="Lactamase_B_3"/>
    <property type="match status" value="1"/>
</dbReference>
<comment type="caution">
    <text evidence="1">The sequence shown here is derived from an EMBL/GenBank/DDBJ whole genome shotgun (WGS) entry which is preliminary data.</text>
</comment>
<reference evidence="1 2" key="1">
    <citation type="submission" date="2016-02" db="EMBL/GenBank/DDBJ databases">
        <title>Genome sequence of Moorella mulderi DSM 14980.</title>
        <authorList>
            <person name="Poehlein A."/>
            <person name="Daniel R."/>
        </authorList>
    </citation>
    <scope>NUCLEOTIDE SEQUENCE [LARGE SCALE GENOMIC DNA]</scope>
    <source>
        <strain evidence="1 2">DSM 14980</strain>
    </source>
</reference>
<dbReference type="InterPro" id="IPR036866">
    <property type="entry name" value="RibonucZ/Hydroxyglut_hydro"/>
</dbReference>
<gene>
    <name evidence="1" type="ORF">MOMUL_13200</name>
</gene>
<name>A0A151AYK0_9FIRM</name>
<proteinExistence type="predicted"/>
<dbReference type="Gene3D" id="3.60.15.10">
    <property type="entry name" value="Ribonuclease Z/Hydroxyacylglutathione hydrolase-like"/>
    <property type="match status" value="1"/>
</dbReference>
<dbReference type="SUPFAM" id="SSF56281">
    <property type="entry name" value="Metallo-hydrolase/oxidoreductase"/>
    <property type="match status" value="1"/>
</dbReference>
<dbReference type="EMBL" id="LTBC01000003">
    <property type="protein sequence ID" value="KYH32718.1"/>
    <property type="molecule type" value="Genomic_DNA"/>
</dbReference>